<comment type="caution">
    <text evidence="1">The sequence shown here is derived from an EMBL/GenBank/DDBJ whole genome shotgun (WGS) entry which is preliminary data.</text>
</comment>
<protein>
    <submittedName>
        <fullName evidence="1">Uncharacterized protein</fullName>
    </submittedName>
</protein>
<proteinExistence type="predicted"/>
<keyword evidence="2" id="KW-1185">Reference proteome</keyword>
<sequence>MHELPVSKTVTDTASAVHYDVVTKLLSPMGQR</sequence>
<dbReference type="Proteomes" id="UP000585507">
    <property type="component" value="Unassembled WGS sequence"/>
</dbReference>
<dbReference type="EMBL" id="JACHBK010000020">
    <property type="protein sequence ID" value="MBB5539408.1"/>
    <property type="molecule type" value="Genomic_DNA"/>
</dbReference>
<evidence type="ECO:0000313" key="1">
    <source>
        <dbReference type="EMBL" id="MBB5539408.1"/>
    </source>
</evidence>
<evidence type="ECO:0000313" key="2">
    <source>
        <dbReference type="Proteomes" id="UP000585507"/>
    </source>
</evidence>
<accession>A0A7W8UHM5</accession>
<dbReference type="AlphaFoldDB" id="A0A7W8UHM5"/>
<reference evidence="1 2" key="1">
    <citation type="submission" date="2020-08" db="EMBL/GenBank/DDBJ databases">
        <title>Genomic Encyclopedia of Type Strains, Phase IV (KMG-V): Genome sequencing to study the core and pangenomes of soil and plant-associated prokaryotes.</title>
        <authorList>
            <person name="Whitman W."/>
        </authorList>
    </citation>
    <scope>NUCLEOTIDE SEQUENCE [LARGE SCALE GENOMIC DNA]</scope>
    <source>
        <strain evidence="1 2">SEMIA 4084</strain>
    </source>
</reference>
<gene>
    <name evidence="1" type="ORF">GGD55_006158</name>
</gene>
<name>A0A7W8UHM5_9HYPH</name>
<organism evidence="1 2">
    <name type="scientific">Rhizobium giardinii</name>
    <dbReference type="NCBI Taxonomy" id="56731"/>
    <lineage>
        <taxon>Bacteria</taxon>
        <taxon>Pseudomonadati</taxon>
        <taxon>Pseudomonadota</taxon>
        <taxon>Alphaproteobacteria</taxon>
        <taxon>Hyphomicrobiales</taxon>
        <taxon>Rhizobiaceae</taxon>
        <taxon>Rhizobium/Agrobacterium group</taxon>
        <taxon>Rhizobium</taxon>
    </lineage>
</organism>